<dbReference type="Pfam" id="PF00300">
    <property type="entry name" value="His_Phos_1"/>
    <property type="match status" value="1"/>
</dbReference>
<evidence type="ECO:0000256" key="5">
    <source>
        <dbReference type="PIRSR" id="PIRSR613078-2"/>
    </source>
</evidence>
<comment type="similarity">
    <text evidence="1">Belongs to the phosphoglycerate mutase family. BPG-dependent PGAM subfamily.</text>
</comment>
<dbReference type="EC" id="5.4.2.11" evidence="2"/>
<dbReference type="SUPFAM" id="SSF53254">
    <property type="entry name" value="Phosphoglycerate mutase-like"/>
    <property type="match status" value="1"/>
</dbReference>
<protein>
    <recommendedName>
        <fullName evidence="2">phosphoglycerate mutase (2,3-diphosphoglycerate-dependent)</fullName>
        <ecNumber evidence="2">5.4.2.11</ecNumber>
    </recommendedName>
</protein>
<dbReference type="InterPro" id="IPR013078">
    <property type="entry name" value="His_Pase_superF_clade-1"/>
</dbReference>
<dbReference type="SMART" id="SM00855">
    <property type="entry name" value="PGAM"/>
    <property type="match status" value="1"/>
</dbReference>
<evidence type="ECO:0000256" key="4">
    <source>
        <dbReference type="ARBA" id="ARBA00023235"/>
    </source>
</evidence>
<dbReference type="PANTHER" id="PTHR11931">
    <property type="entry name" value="PHOSPHOGLYCERATE MUTASE"/>
    <property type="match status" value="1"/>
</dbReference>
<accession>A0A951QF52</accession>
<keyword evidence="3" id="KW-0324">Glycolysis</keyword>
<proteinExistence type="inferred from homology"/>
<keyword evidence="4" id="KW-0413">Isomerase</keyword>
<dbReference type="Proteomes" id="UP000757435">
    <property type="component" value="Unassembled WGS sequence"/>
</dbReference>
<organism evidence="7 8">
    <name type="scientific">Drouetiella hepatica Uher 2000/2452</name>
    <dbReference type="NCBI Taxonomy" id="904376"/>
    <lineage>
        <taxon>Bacteria</taxon>
        <taxon>Bacillati</taxon>
        <taxon>Cyanobacteriota</taxon>
        <taxon>Cyanophyceae</taxon>
        <taxon>Oculatellales</taxon>
        <taxon>Oculatellaceae</taxon>
        <taxon>Drouetiella</taxon>
    </lineage>
</organism>
<feature type="region of interest" description="Disordered" evidence="6">
    <location>
        <begin position="1"/>
        <end position="24"/>
    </location>
</feature>
<dbReference type="AlphaFoldDB" id="A0A951QF52"/>
<evidence type="ECO:0000256" key="6">
    <source>
        <dbReference type="SAM" id="MobiDB-lite"/>
    </source>
</evidence>
<dbReference type="GO" id="GO:0004619">
    <property type="term" value="F:phosphoglycerate mutase activity"/>
    <property type="evidence" value="ECO:0007669"/>
    <property type="project" value="UniProtKB-EC"/>
</dbReference>
<feature type="binding site" evidence="5">
    <location>
        <position position="82"/>
    </location>
    <ligand>
        <name>substrate</name>
    </ligand>
</feature>
<dbReference type="InterPro" id="IPR005952">
    <property type="entry name" value="Phosphogly_mut1"/>
</dbReference>
<dbReference type="GO" id="GO:0006096">
    <property type="term" value="P:glycolytic process"/>
    <property type="evidence" value="ECO:0007669"/>
    <property type="project" value="UniProtKB-KW"/>
</dbReference>
<dbReference type="InterPro" id="IPR029033">
    <property type="entry name" value="His_PPase_superfam"/>
</dbReference>
<name>A0A951QF52_9CYAN</name>
<gene>
    <name evidence="7" type="ORF">KME15_22415</name>
</gene>
<evidence type="ECO:0000256" key="1">
    <source>
        <dbReference type="ARBA" id="ARBA00006717"/>
    </source>
</evidence>
<evidence type="ECO:0000313" key="8">
    <source>
        <dbReference type="Proteomes" id="UP000757435"/>
    </source>
</evidence>
<feature type="binding site" evidence="5">
    <location>
        <begin position="30"/>
        <end position="37"/>
    </location>
    <ligand>
        <name>substrate</name>
    </ligand>
</feature>
<dbReference type="CDD" id="cd07067">
    <property type="entry name" value="HP_PGM_like"/>
    <property type="match status" value="1"/>
</dbReference>
<feature type="compositionally biased region" description="Polar residues" evidence="6">
    <location>
        <begin position="1"/>
        <end position="13"/>
    </location>
</feature>
<evidence type="ECO:0000256" key="2">
    <source>
        <dbReference type="ARBA" id="ARBA00012028"/>
    </source>
</evidence>
<reference evidence="7" key="1">
    <citation type="submission" date="2021-05" db="EMBL/GenBank/DDBJ databases">
        <authorList>
            <person name="Pietrasiak N."/>
            <person name="Ward R."/>
            <person name="Stajich J.E."/>
            <person name="Kurbessoian T."/>
        </authorList>
    </citation>
    <scope>NUCLEOTIDE SEQUENCE</scope>
    <source>
        <strain evidence="7">UHER 2000/2452</strain>
    </source>
</reference>
<reference evidence="7" key="2">
    <citation type="journal article" date="2022" name="Microbiol. Resour. Announc.">
        <title>Metagenome Sequencing to Explore Phylogenomics of Terrestrial Cyanobacteria.</title>
        <authorList>
            <person name="Ward R.D."/>
            <person name="Stajich J.E."/>
            <person name="Johansen J.R."/>
            <person name="Huntemann M."/>
            <person name="Clum A."/>
            <person name="Foster B."/>
            <person name="Foster B."/>
            <person name="Roux S."/>
            <person name="Palaniappan K."/>
            <person name="Varghese N."/>
            <person name="Mukherjee S."/>
            <person name="Reddy T.B.K."/>
            <person name="Daum C."/>
            <person name="Copeland A."/>
            <person name="Chen I.A."/>
            <person name="Ivanova N.N."/>
            <person name="Kyrpides N.C."/>
            <person name="Shapiro N."/>
            <person name="Eloe-Fadrosh E.A."/>
            <person name="Pietrasiak N."/>
        </authorList>
    </citation>
    <scope>NUCLEOTIDE SEQUENCE</scope>
    <source>
        <strain evidence="7">UHER 2000/2452</strain>
    </source>
</reference>
<evidence type="ECO:0000313" key="7">
    <source>
        <dbReference type="EMBL" id="MBW4661435.1"/>
    </source>
</evidence>
<sequence>MTKTTSDSHNLPSNKAEDRARQTGQVYFVRHGESTSNERNIFAGVLNVDLTAFGRLQARQAGNDIKKKGVKFDAVYVSHMRRAKQTCEIALDISQLLKSLDTPVNIDHRIGEKSGVADFVMI</sequence>
<dbReference type="Gene3D" id="3.40.50.1240">
    <property type="entry name" value="Phosphoglycerate mutase-like"/>
    <property type="match status" value="1"/>
</dbReference>
<evidence type="ECO:0000256" key="3">
    <source>
        <dbReference type="ARBA" id="ARBA00023152"/>
    </source>
</evidence>
<dbReference type="EMBL" id="JAHHHD010000036">
    <property type="protein sequence ID" value="MBW4661435.1"/>
    <property type="molecule type" value="Genomic_DNA"/>
</dbReference>
<comment type="caution">
    <text evidence="7">The sequence shown here is derived from an EMBL/GenBank/DDBJ whole genome shotgun (WGS) entry which is preliminary data.</text>
</comment>